<accession>A0A087T2Q3</accession>
<dbReference type="STRING" id="407821.A0A087T2Q3"/>
<dbReference type="AlphaFoldDB" id="A0A087T2Q3"/>
<evidence type="ECO:0000256" key="1">
    <source>
        <dbReference type="SAM" id="MobiDB-lite"/>
    </source>
</evidence>
<sequence length="120" mass="13787">MPKRSQPKVSLVVSCVNEKHACICKLCNAKHKLFKCPKFQKFDLKNRIEYVRKHNLCFCCFGNHGVRNCPSNYSCRLCSKKHNSLLCYERQKVSIPQNKNSCEITSPSDQKSDASQSTEN</sequence>
<evidence type="ECO:0000313" key="3">
    <source>
        <dbReference type="Proteomes" id="UP000054359"/>
    </source>
</evidence>
<feature type="region of interest" description="Disordered" evidence="1">
    <location>
        <begin position="99"/>
        <end position="120"/>
    </location>
</feature>
<dbReference type="EMBL" id="KK113122">
    <property type="protein sequence ID" value="KFM59392.1"/>
    <property type="molecule type" value="Genomic_DNA"/>
</dbReference>
<dbReference type="OrthoDB" id="6437296at2759"/>
<organism evidence="2 3">
    <name type="scientific">Stegodyphus mimosarum</name>
    <name type="common">African social velvet spider</name>
    <dbReference type="NCBI Taxonomy" id="407821"/>
    <lineage>
        <taxon>Eukaryota</taxon>
        <taxon>Metazoa</taxon>
        <taxon>Ecdysozoa</taxon>
        <taxon>Arthropoda</taxon>
        <taxon>Chelicerata</taxon>
        <taxon>Arachnida</taxon>
        <taxon>Araneae</taxon>
        <taxon>Araneomorphae</taxon>
        <taxon>Entelegynae</taxon>
        <taxon>Eresoidea</taxon>
        <taxon>Eresidae</taxon>
        <taxon>Stegodyphus</taxon>
    </lineage>
</organism>
<feature type="non-terminal residue" evidence="2">
    <location>
        <position position="120"/>
    </location>
</feature>
<name>A0A087T2Q3_STEMI</name>
<reference evidence="2 3" key="1">
    <citation type="submission" date="2013-11" db="EMBL/GenBank/DDBJ databases">
        <title>Genome sequencing of Stegodyphus mimosarum.</title>
        <authorList>
            <person name="Bechsgaard J."/>
        </authorList>
    </citation>
    <scope>NUCLEOTIDE SEQUENCE [LARGE SCALE GENOMIC DNA]</scope>
</reference>
<protein>
    <submittedName>
        <fullName evidence="2">Uncharacterized protein</fullName>
    </submittedName>
</protein>
<proteinExistence type="predicted"/>
<evidence type="ECO:0000313" key="2">
    <source>
        <dbReference type="EMBL" id="KFM59392.1"/>
    </source>
</evidence>
<dbReference type="Proteomes" id="UP000054359">
    <property type="component" value="Unassembled WGS sequence"/>
</dbReference>
<gene>
    <name evidence="2" type="ORF">X975_02343</name>
</gene>
<keyword evidence="3" id="KW-1185">Reference proteome</keyword>